<evidence type="ECO:0000256" key="2">
    <source>
        <dbReference type="ARBA" id="ARBA00023054"/>
    </source>
</evidence>
<feature type="compositionally biased region" description="Basic and acidic residues" evidence="4">
    <location>
        <begin position="1011"/>
        <end position="1025"/>
    </location>
</feature>
<dbReference type="InterPro" id="IPR035969">
    <property type="entry name" value="Rab-GAP_TBC_sf"/>
</dbReference>
<dbReference type="PANTHER" id="PTHR47219:SF9">
    <property type="entry name" value="GTPASE ACTIVATING PROTEIN AND CENTROSOME-ASSOCIATED, ISOFORM B"/>
    <property type="match status" value="1"/>
</dbReference>
<dbReference type="STRING" id="675120.N1PTB7"/>
<feature type="compositionally biased region" description="Polar residues" evidence="4">
    <location>
        <begin position="85"/>
        <end position="99"/>
    </location>
</feature>
<feature type="compositionally biased region" description="Low complexity" evidence="4">
    <location>
        <begin position="1098"/>
        <end position="1121"/>
    </location>
</feature>
<accession>N1PTB7</accession>
<dbReference type="EMBL" id="KB446537">
    <property type="protein sequence ID" value="EME46711.1"/>
    <property type="molecule type" value="Genomic_DNA"/>
</dbReference>
<dbReference type="SUPFAM" id="SSF47923">
    <property type="entry name" value="Ypt/Rab-GAP domain of gyp1p"/>
    <property type="match status" value="2"/>
</dbReference>
<feature type="compositionally biased region" description="Polar residues" evidence="4">
    <location>
        <begin position="174"/>
        <end position="184"/>
    </location>
</feature>
<proteinExistence type="predicted"/>
<dbReference type="FunFam" id="1.10.472.80:FF:000027">
    <property type="entry name" value="GTPase activating protein (Evi5)"/>
    <property type="match status" value="1"/>
</dbReference>
<evidence type="ECO:0000259" key="5">
    <source>
        <dbReference type="PROSITE" id="PS50086"/>
    </source>
</evidence>
<dbReference type="OrthoDB" id="159449at2759"/>
<feature type="compositionally biased region" description="Basic and acidic residues" evidence="4">
    <location>
        <begin position="1056"/>
        <end position="1065"/>
    </location>
</feature>
<dbReference type="Gene3D" id="1.10.472.80">
    <property type="entry name" value="Ypt/Rab-GAP domain of gyp1p, domain 3"/>
    <property type="match status" value="1"/>
</dbReference>
<dbReference type="InterPro" id="IPR050302">
    <property type="entry name" value="Rab_GAP_TBC_domain"/>
</dbReference>
<feature type="region of interest" description="Disordered" evidence="4">
    <location>
        <begin position="681"/>
        <end position="806"/>
    </location>
</feature>
<feature type="region of interest" description="Disordered" evidence="4">
    <location>
        <begin position="46"/>
        <end position="102"/>
    </location>
</feature>
<keyword evidence="7" id="KW-1185">Reference proteome</keyword>
<keyword evidence="2 3" id="KW-0175">Coiled coil</keyword>
<dbReference type="PANTHER" id="PTHR47219">
    <property type="entry name" value="RAB GTPASE-ACTIVATING PROTEIN 1-LIKE"/>
    <property type="match status" value="1"/>
</dbReference>
<dbReference type="eggNOG" id="KOG4436">
    <property type="taxonomic scope" value="Eukaryota"/>
</dbReference>
<dbReference type="GO" id="GO:0005096">
    <property type="term" value="F:GTPase activator activity"/>
    <property type="evidence" value="ECO:0007669"/>
    <property type="project" value="UniProtKB-KW"/>
</dbReference>
<feature type="region of interest" description="Disordered" evidence="4">
    <location>
        <begin position="1008"/>
        <end position="1073"/>
    </location>
</feature>
<evidence type="ECO:0000313" key="6">
    <source>
        <dbReference type="EMBL" id="EME46711.1"/>
    </source>
</evidence>
<dbReference type="Gene3D" id="1.10.10.750">
    <property type="entry name" value="Ypt/Rab-GAP domain of gyp1p, domain 1"/>
    <property type="match status" value="1"/>
</dbReference>
<evidence type="ECO:0000256" key="4">
    <source>
        <dbReference type="SAM" id="MobiDB-lite"/>
    </source>
</evidence>
<feature type="compositionally biased region" description="Basic and acidic residues" evidence="4">
    <location>
        <begin position="11"/>
        <end position="30"/>
    </location>
</feature>
<dbReference type="Proteomes" id="UP000016933">
    <property type="component" value="Unassembled WGS sequence"/>
</dbReference>
<dbReference type="HOGENOM" id="CLU_005062_1_0_1"/>
<feature type="compositionally biased region" description="Low complexity" evidence="4">
    <location>
        <begin position="61"/>
        <end position="74"/>
    </location>
</feature>
<dbReference type="FunFam" id="1.10.10.750:FF:000003">
    <property type="entry name" value="GTPase activating protein (Evi5)"/>
    <property type="match status" value="1"/>
</dbReference>
<sequence>MVDETLADMAMGREEHAHHTSTTREPHSTHNMEQAPMLHIEGIARADTPTDEDISTPTQETPTKPLPTIITTTTSHDEPEEELATSPQPHTPTGPSTPVTPHDELQDLHDPYRDSMSSVALSQSSLDYDHLSTKEVEDVLATPRVSGARRHLRKVSSLDILQNKWAPPDRPSTLFDTSDESIQPMSAMELERNSQDFWTRDGGSSFDAGETNHESGPTDASLDTIDTLEPGHPAYISRNGSMSEASHRTSDGSSSDDDVQVDWQALEKTEKQEKADKDLEEDADDESTAFLLARLEQENAKIEAGAMAASIKSGKSRRARAASRPPSMAQLKKLVSGKDTSTPSIRFSLASDTGFSAETPPMTELEFWVALVQDYPSTAARLPTLTTTKIRAGIPAPLRGVVWTTLAGARDRDLEDAFDRLVHEKSPYEGIINKDVGRSFPGVELFREADGEGQQMLGRVLKCFSLQDKDIGYCQGLGFLVGPLLMNMPERDAFCVLTRMMDHYSLRPSFLPSLSGLHMRIYQFSSLLKQHHSKLYEHLGELGIEPAYLSQWFLSCFAVTCPLDMLFRVYDVIFAEGANETVMRVALALMRRHEEQMLATTEFEEVMQLLLGREMWDCYGGDADMLVDDFTSLGDIVTHARLAELEKEFAHQSSETVGQSAGFLPDVQAAASRFLGRIWAPGHGATPSKTSTAPTHSTSPSVSTLSPPSTEKDTSSSGYSLFGRPTSFLRRSPSKQDIGMINDTNSSEDSTSTAGSSAASLASTTVTEPDTPTADAHGVMRESMADSMSTRSKAESMAPGSSVHSRETMELHAQVEDLLIAIGEMQREHAQLAAMLQREREERTEDQRVMRQLVGNLRKTEKDDRRRTMPPPQKKMGLEVPSKGRPLSVGSRTIVENETEKQHPKNEIDQLLDKAQVRLSNNSRFSASLETKAQLRSTLARTREQLEAAAKHSSDLTSRLEAAEASVTTFQTESEDLQSEVTELRSRVAEEFKTRQKLEHQLSEFKAQARSIERKERLQRAESLHEVPTLGRNDSEGKSRQSSITSLPAGSSAGLRELKLGRRDSSSSVHSLRLASRNTIPVQTEVVLPTIQKDAASSEEPSPTSVSPASSTPATVPAPSSQHHPLAVPRTGFARRTTSLATREVLATTQHEPMPEDALLLELVNAKTSEAQARQEVDELKKALSVGKRKQEEALKQLQAEMELLKAEAVKAAEAAQNAKSESEALRLSQLAPNGTTLFSLPPTPALEAPSGFVSGGSSGAATPVEEKDQPIVLPKKAETAPAAAGGWFWQRRAASKSGIPPAAQKDGE</sequence>
<feature type="region of interest" description="Disordered" evidence="4">
    <location>
        <begin position="1234"/>
        <end position="1309"/>
    </location>
</feature>
<keyword evidence="1" id="KW-0343">GTPase activation</keyword>
<dbReference type="GO" id="GO:0031267">
    <property type="term" value="F:small GTPase binding"/>
    <property type="evidence" value="ECO:0007669"/>
    <property type="project" value="TreeGrafter"/>
</dbReference>
<feature type="region of interest" description="Disordered" evidence="4">
    <location>
        <begin position="1093"/>
        <end position="1127"/>
    </location>
</feature>
<dbReference type="FunFam" id="1.10.8.270:FF:000001">
    <property type="entry name" value="TBC1 domain family member 1"/>
    <property type="match status" value="1"/>
</dbReference>
<feature type="compositionally biased region" description="Polar residues" evidence="4">
    <location>
        <begin position="1040"/>
        <end position="1049"/>
    </location>
</feature>
<reference evidence="6 7" key="2">
    <citation type="journal article" date="2012" name="PLoS Pathog.">
        <title>Diverse lifestyles and strategies of plant pathogenesis encoded in the genomes of eighteen Dothideomycetes fungi.</title>
        <authorList>
            <person name="Ohm R.A."/>
            <person name="Feau N."/>
            <person name="Henrissat B."/>
            <person name="Schoch C.L."/>
            <person name="Horwitz B.A."/>
            <person name="Barry K.W."/>
            <person name="Condon B.J."/>
            <person name="Copeland A.C."/>
            <person name="Dhillon B."/>
            <person name="Glaser F."/>
            <person name="Hesse C.N."/>
            <person name="Kosti I."/>
            <person name="LaButti K."/>
            <person name="Lindquist E.A."/>
            <person name="Lucas S."/>
            <person name="Salamov A.A."/>
            <person name="Bradshaw R.E."/>
            <person name="Ciuffetti L."/>
            <person name="Hamelin R.C."/>
            <person name="Kema G.H.J."/>
            <person name="Lawrence C."/>
            <person name="Scott J.A."/>
            <person name="Spatafora J.W."/>
            <person name="Turgeon B.G."/>
            <person name="de Wit P.J.G.M."/>
            <person name="Zhong S."/>
            <person name="Goodwin S.B."/>
            <person name="Grigoriev I.V."/>
        </authorList>
    </citation>
    <scope>NUCLEOTIDE SEQUENCE [LARGE SCALE GENOMIC DNA]</scope>
    <source>
        <strain evidence="7">NZE10 / CBS 128990</strain>
    </source>
</reference>
<feature type="region of interest" description="Disordered" evidence="4">
    <location>
        <begin position="311"/>
        <end position="336"/>
    </location>
</feature>
<dbReference type="InterPro" id="IPR000195">
    <property type="entry name" value="Rab-GAP-TBC_dom"/>
</dbReference>
<feature type="coiled-coil region" evidence="3">
    <location>
        <begin position="1163"/>
        <end position="1222"/>
    </location>
</feature>
<dbReference type="SMART" id="SM00164">
    <property type="entry name" value="TBC"/>
    <property type="match status" value="1"/>
</dbReference>
<feature type="compositionally biased region" description="Low complexity" evidence="4">
    <location>
        <begin position="686"/>
        <end position="709"/>
    </location>
</feature>
<feature type="region of interest" description="Disordered" evidence="4">
    <location>
        <begin position="859"/>
        <end position="888"/>
    </location>
</feature>
<reference evidence="7" key="1">
    <citation type="journal article" date="2012" name="PLoS Genet.">
        <title>The genomes of the fungal plant pathogens Cladosporium fulvum and Dothistroma septosporum reveal adaptation to different hosts and lifestyles but also signatures of common ancestry.</title>
        <authorList>
            <person name="de Wit P.J.G.M."/>
            <person name="van der Burgt A."/>
            <person name="Oekmen B."/>
            <person name="Stergiopoulos I."/>
            <person name="Abd-Elsalam K.A."/>
            <person name="Aerts A.L."/>
            <person name="Bahkali A.H."/>
            <person name="Beenen H.G."/>
            <person name="Chettri P."/>
            <person name="Cox M.P."/>
            <person name="Datema E."/>
            <person name="de Vries R.P."/>
            <person name="Dhillon B."/>
            <person name="Ganley A.R."/>
            <person name="Griffiths S.A."/>
            <person name="Guo Y."/>
            <person name="Hamelin R.C."/>
            <person name="Henrissat B."/>
            <person name="Kabir M.S."/>
            <person name="Jashni M.K."/>
            <person name="Kema G."/>
            <person name="Klaubauf S."/>
            <person name="Lapidus A."/>
            <person name="Levasseur A."/>
            <person name="Lindquist E."/>
            <person name="Mehrabi R."/>
            <person name="Ohm R.A."/>
            <person name="Owen T.J."/>
            <person name="Salamov A."/>
            <person name="Schwelm A."/>
            <person name="Schijlen E."/>
            <person name="Sun H."/>
            <person name="van den Burg H.A."/>
            <person name="van Ham R.C.H.J."/>
            <person name="Zhang S."/>
            <person name="Goodwin S.B."/>
            <person name="Grigoriev I.V."/>
            <person name="Collemare J."/>
            <person name="Bradshaw R.E."/>
        </authorList>
    </citation>
    <scope>NUCLEOTIDE SEQUENCE [LARGE SCALE GENOMIC DNA]</scope>
    <source>
        <strain evidence="7">NZE10 / CBS 128990</strain>
    </source>
</reference>
<name>N1PTB7_DOTSN</name>
<gene>
    <name evidence="6" type="ORF">DOTSEDRAFT_70647</name>
</gene>
<protein>
    <recommendedName>
        <fullName evidence="5">Rab-GAP TBC domain-containing protein</fullName>
    </recommendedName>
</protein>
<feature type="region of interest" description="Disordered" evidence="4">
    <location>
        <begin position="164"/>
        <end position="258"/>
    </location>
</feature>
<feature type="compositionally biased region" description="Low complexity" evidence="4">
    <location>
        <begin position="742"/>
        <end position="765"/>
    </location>
</feature>
<dbReference type="OMA" id="PNVEMFR"/>
<evidence type="ECO:0000256" key="1">
    <source>
        <dbReference type="ARBA" id="ARBA00022468"/>
    </source>
</evidence>
<organism evidence="6 7">
    <name type="scientific">Dothistroma septosporum (strain NZE10 / CBS 128990)</name>
    <name type="common">Red band needle blight fungus</name>
    <name type="synonym">Mycosphaerella pini</name>
    <dbReference type="NCBI Taxonomy" id="675120"/>
    <lineage>
        <taxon>Eukaryota</taxon>
        <taxon>Fungi</taxon>
        <taxon>Dikarya</taxon>
        <taxon>Ascomycota</taxon>
        <taxon>Pezizomycotina</taxon>
        <taxon>Dothideomycetes</taxon>
        <taxon>Dothideomycetidae</taxon>
        <taxon>Mycosphaerellales</taxon>
        <taxon>Mycosphaerellaceae</taxon>
        <taxon>Dothistroma</taxon>
    </lineage>
</organism>
<evidence type="ECO:0000313" key="7">
    <source>
        <dbReference type="Proteomes" id="UP000016933"/>
    </source>
</evidence>
<dbReference type="Pfam" id="PF00566">
    <property type="entry name" value="RabGAP-TBC"/>
    <property type="match status" value="1"/>
</dbReference>
<dbReference type="Gene3D" id="1.10.8.270">
    <property type="entry name" value="putative rabgap domain of human tbc1 domain family member 14 like domains"/>
    <property type="match status" value="1"/>
</dbReference>
<feature type="region of interest" description="Disordered" evidence="4">
    <location>
        <begin position="1"/>
        <end position="31"/>
    </location>
</feature>
<feature type="domain" description="Rab-GAP TBC" evidence="5">
    <location>
        <begin position="393"/>
        <end position="577"/>
    </location>
</feature>
<evidence type="ECO:0000256" key="3">
    <source>
        <dbReference type="SAM" id="Coils"/>
    </source>
</evidence>
<dbReference type="PROSITE" id="PS50086">
    <property type="entry name" value="TBC_RABGAP"/>
    <property type="match status" value="1"/>
</dbReference>